<dbReference type="InterPro" id="IPR034213">
    <property type="entry name" value="S8_Vpr-like"/>
</dbReference>
<dbReference type="Pfam" id="PF16640">
    <property type="entry name" value="Big_3_5"/>
    <property type="match status" value="2"/>
</dbReference>
<feature type="domain" description="Bacterial Ig-like" evidence="8">
    <location>
        <begin position="1171"/>
        <end position="1260"/>
    </location>
</feature>
<dbReference type="Proteomes" id="UP001501343">
    <property type="component" value="Unassembled WGS sequence"/>
</dbReference>
<organism evidence="9 10">
    <name type="scientific">Microbacterium aoyamense</name>
    <dbReference type="NCBI Taxonomy" id="344166"/>
    <lineage>
        <taxon>Bacteria</taxon>
        <taxon>Bacillati</taxon>
        <taxon>Actinomycetota</taxon>
        <taxon>Actinomycetes</taxon>
        <taxon>Micrococcales</taxon>
        <taxon>Microbacteriaceae</taxon>
        <taxon>Microbacterium</taxon>
    </lineage>
</organism>
<dbReference type="InterPro" id="IPR023827">
    <property type="entry name" value="Peptidase_S8_Asp-AS"/>
</dbReference>
<evidence type="ECO:0000313" key="9">
    <source>
        <dbReference type="EMBL" id="GAA1928274.1"/>
    </source>
</evidence>
<dbReference type="InterPro" id="IPR000209">
    <property type="entry name" value="Peptidase_S8/S53_dom"/>
</dbReference>
<name>A0ABN2PR31_9MICO</name>
<dbReference type="PROSITE" id="PS00137">
    <property type="entry name" value="SUBTILASE_HIS"/>
    <property type="match status" value="1"/>
</dbReference>
<dbReference type="CDD" id="cd07474">
    <property type="entry name" value="Peptidases_S8_subtilisin_Vpr-like"/>
    <property type="match status" value="1"/>
</dbReference>
<evidence type="ECO:0000256" key="4">
    <source>
        <dbReference type="ARBA" id="ARBA00022825"/>
    </source>
</evidence>
<feature type="active site" description="Charge relay system" evidence="5">
    <location>
        <position position="178"/>
    </location>
</feature>
<evidence type="ECO:0000256" key="5">
    <source>
        <dbReference type="PROSITE-ProRule" id="PRU01240"/>
    </source>
</evidence>
<evidence type="ECO:0000256" key="1">
    <source>
        <dbReference type="ARBA" id="ARBA00011073"/>
    </source>
</evidence>
<keyword evidence="2 5" id="KW-0645">Protease</keyword>
<evidence type="ECO:0000256" key="6">
    <source>
        <dbReference type="RuleBase" id="RU003355"/>
    </source>
</evidence>
<evidence type="ECO:0000256" key="2">
    <source>
        <dbReference type="ARBA" id="ARBA00022670"/>
    </source>
</evidence>
<dbReference type="InterPro" id="IPR050131">
    <property type="entry name" value="Peptidase_S8_subtilisin-like"/>
</dbReference>
<feature type="active site" description="Charge relay system" evidence="5">
    <location>
        <position position="602"/>
    </location>
</feature>
<feature type="domain" description="Bacterial Ig-like" evidence="8">
    <location>
        <begin position="1087"/>
        <end position="1161"/>
    </location>
</feature>
<dbReference type="SUPFAM" id="SSF52743">
    <property type="entry name" value="Subtilisin-like"/>
    <property type="match status" value="1"/>
</dbReference>
<proteinExistence type="inferred from homology"/>
<keyword evidence="10" id="KW-1185">Reference proteome</keyword>
<sequence>MTLVVGSAFVGSAASATSSPPDLPPAVDASQLDARATAKLGGAITAAEGKVTAFVELATDSGVEVEQAGGDAAAVQDAAAETEAVAAEVVPSSADANARSRSDAPARVSVVTNLISGTIVTGDAAQVRSLADDPAVVRVSLVRTHTVDNANSVAFTRALETWQSTGQTGEGVRIGIVDTGIDYTHADFGGGGTVEAYDAAYGEDGTQPIPEGSFDATKFLGGHDFAGPTYDAELADSVPMPDDNPIDSPFTTANSGHGSHVAGSAAGFGVLPDGTTFRGEYSALKSVADWQVGPGTAPGAGLYALKVFGDAGGSTNLVIPALDWASDPNGDGDFSDRLDIVNMSLGSDYGPADDPENAVVDRLSKLGTLVVNSAGNAGDLTDVGGSPGNSASALTVANSVGGPQTYDGIEVTAASDSNLVGLHAGQNSVSYVGDDVTAPVAFVGADFDGCTAFTPDQAAAVAGKIAYLWWEDDDAARVCGSVVRFNNATAAGAVGVLLPTEQSVFAAGISGNAAIPGAQMTSSTTDALLPEIEAGTLTVHIGPGLASAVVADITPDVLNTGSSRGEHGSLGIVKPDVAAPGTGILSAASGSGSEPHALSGTSMASPHVAGIAALVREANPGWDSWQIKAAVVNTATHDLYTGAGRTGLTYGPERVGSGRVDALDAVTNRTIAYDSENPALTSVAFGVVDVGDTTVVQKRTVTVKNLGSTSQRYSTSVSSASTAGGASITASPESITIPAGGQALVTLTLTADPATLSRDMDPTSVEFQAGVPRDYMTEVSGRLVLTSGEAELRVPVRAAPRLVTDLTAQDVAFASAGAETAELAVEGRGVASGGWFGLTSPFILAATSPKLEADASAGTSAATVGSGDLRYVGWASTAPSADPSSDGYLGVGIAVDSDWSNLGTVMIPVIDIDLDGDGAFDIETYVQKLQDTDITLATTVDLNSGDVVGLEHVNEFFGNVETGVFDRNVAVIPIPLGSSGMTEGVKPTLSVWTFSGLTGDMIDAVDPFTVDPFAPPVWFENNAGDFSSVLDGGESVTVHRGTGALPEQLLVLQHHNADAGARAQVVDLTSPAATATTTTLKVTGGKTVGKDATLTATVKPKAAAGTVSFLDGTTEIASAAVENGKATATAKLGAGTHSLTAVFTPDSAEYASSTSEAVVVETAQSTSKTTVTLSPSSVSFGTSSTAKVTVTGKTAAPSGKVELREGKTVLATADLTVTGLTGTASVALPNTLGKGSHTITAVYLGSADVAGSKAEATLKVKAATATVTMSAPSWKVKPGAPTQIGVAVTGPSGAPAPTGTVTVSVNFRVVAKVAASSTPVSVTVPGQRFFAVVTAVYSGDAGYSTAIDVGVLTVR</sequence>
<feature type="domain" description="Peptidase S8/S53" evidence="7">
    <location>
        <begin position="169"/>
        <end position="638"/>
    </location>
</feature>
<dbReference type="Pfam" id="PF00082">
    <property type="entry name" value="Peptidase_S8"/>
    <property type="match status" value="1"/>
</dbReference>
<dbReference type="InterPro" id="IPR036852">
    <property type="entry name" value="Peptidase_S8/S53_dom_sf"/>
</dbReference>
<evidence type="ECO:0000313" key="10">
    <source>
        <dbReference type="Proteomes" id="UP001501343"/>
    </source>
</evidence>
<evidence type="ECO:0000259" key="7">
    <source>
        <dbReference type="Pfam" id="PF00082"/>
    </source>
</evidence>
<dbReference type="InterPro" id="IPR032109">
    <property type="entry name" value="Big_3_5"/>
</dbReference>
<evidence type="ECO:0000259" key="8">
    <source>
        <dbReference type="Pfam" id="PF16640"/>
    </source>
</evidence>
<gene>
    <name evidence="9" type="ORF">GCM10009775_20410</name>
</gene>
<dbReference type="PROSITE" id="PS00136">
    <property type="entry name" value="SUBTILASE_ASP"/>
    <property type="match status" value="1"/>
</dbReference>
<dbReference type="InterPro" id="IPR013783">
    <property type="entry name" value="Ig-like_fold"/>
</dbReference>
<comment type="similarity">
    <text evidence="1 5 6">Belongs to the peptidase S8 family.</text>
</comment>
<dbReference type="PROSITE" id="PS51892">
    <property type="entry name" value="SUBTILASE"/>
    <property type="match status" value="1"/>
</dbReference>
<comment type="caution">
    <text evidence="9">The sequence shown here is derived from an EMBL/GenBank/DDBJ whole genome shotgun (WGS) entry which is preliminary data.</text>
</comment>
<dbReference type="PROSITE" id="PS00138">
    <property type="entry name" value="SUBTILASE_SER"/>
    <property type="match status" value="1"/>
</dbReference>
<keyword evidence="3 5" id="KW-0378">Hydrolase</keyword>
<dbReference type="Gene3D" id="3.40.50.200">
    <property type="entry name" value="Peptidase S8/S53 domain"/>
    <property type="match status" value="2"/>
</dbReference>
<feature type="active site" description="Charge relay system" evidence="5">
    <location>
        <position position="257"/>
    </location>
</feature>
<reference evidence="9 10" key="1">
    <citation type="journal article" date="2019" name="Int. J. Syst. Evol. Microbiol.">
        <title>The Global Catalogue of Microorganisms (GCM) 10K type strain sequencing project: providing services to taxonomists for standard genome sequencing and annotation.</title>
        <authorList>
            <consortium name="The Broad Institute Genomics Platform"/>
            <consortium name="The Broad Institute Genome Sequencing Center for Infectious Disease"/>
            <person name="Wu L."/>
            <person name="Ma J."/>
        </authorList>
    </citation>
    <scope>NUCLEOTIDE SEQUENCE [LARGE SCALE GENOMIC DNA]</scope>
    <source>
        <strain evidence="9 10">JCM 14900</strain>
    </source>
</reference>
<dbReference type="EMBL" id="BAAAOF010000004">
    <property type="protein sequence ID" value="GAA1928274.1"/>
    <property type="molecule type" value="Genomic_DNA"/>
</dbReference>
<dbReference type="InterPro" id="IPR022398">
    <property type="entry name" value="Peptidase_S8_His-AS"/>
</dbReference>
<dbReference type="Gene3D" id="2.60.40.10">
    <property type="entry name" value="Immunoglobulins"/>
    <property type="match status" value="3"/>
</dbReference>
<dbReference type="PRINTS" id="PR00723">
    <property type="entry name" value="SUBTILISIN"/>
</dbReference>
<dbReference type="InterPro" id="IPR015500">
    <property type="entry name" value="Peptidase_S8_subtilisin-rel"/>
</dbReference>
<keyword evidence="4 5" id="KW-0720">Serine protease</keyword>
<evidence type="ECO:0000256" key="3">
    <source>
        <dbReference type="ARBA" id="ARBA00022801"/>
    </source>
</evidence>
<protein>
    <submittedName>
        <fullName evidence="9">S8 family serine peptidase</fullName>
    </submittedName>
</protein>
<accession>A0ABN2PR31</accession>
<dbReference type="PANTHER" id="PTHR43806:SF11">
    <property type="entry name" value="CEREVISIN-RELATED"/>
    <property type="match status" value="1"/>
</dbReference>
<dbReference type="InterPro" id="IPR023828">
    <property type="entry name" value="Peptidase_S8_Ser-AS"/>
</dbReference>
<dbReference type="PANTHER" id="PTHR43806">
    <property type="entry name" value="PEPTIDASE S8"/>
    <property type="match status" value="1"/>
</dbReference>